<dbReference type="Proteomes" id="UP000827549">
    <property type="component" value="Chromosome 1"/>
</dbReference>
<dbReference type="FunFam" id="3.40.50.2000:FF:000009">
    <property type="entry name" value="Sterol 3-beta-glucosyltransferase UGT80A2"/>
    <property type="match status" value="1"/>
</dbReference>
<feature type="region of interest" description="Disordered" evidence="8">
    <location>
        <begin position="1"/>
        <end position="95"/>
    </location>
</feature>
<proteinExistence type="inferred from homology"/>
<dbReference type="Pfam" id="PF06722">
    <property type="entry name" value="EryCIII-like_C"/>
    <property type="match status" value="1"/>
</dbReference>
<evidence type="ECO:0000256" key="7">
    <source>
        <dbReference type="ARBA" id="ARBA00049453"/>
    </source>
</evidence>
<gene>
    <name evidence="10" type="primary">ATG26_0</name>
    <name evidence="10" type="ORF">LOC62_01G000628</name>
</gene>
<dbReference type="InterPro" id="IPR050426">
    <property type="entry name" value="Glycosyltransferase_28"/>
</dbReference>
<dbReference type="FunFam" id="3.40.50.2000:FF:000029">
    <property type="entry name" value="Sterol 3-beta-glucosyltransferase"/>
    <property type="match status" value="1"/>
</dbReference>
<feature type="compositionally biased region" description="Basic and acidic residues" evidence="8">
    <location>
        <begin position="186"/>
        <end position="202"/>
    </location>
</feature>
<dbReference type="InterPro" id="IPR001849">
    <property type="entry name" value="PH_domain"/>
</dbReference>
<feature type="compositionally biased region" description="Polar residues" evidence="8">
    <location>
        <begin position="913"/>
        <end position="924"/>
    </location>
</feature>
<dbReference type="EC" id="2.4.1.173" evidence="2"/>
<feature type="region of interest" description="Disordered" evidence="8">
    <location>
        <begin position="227"/>
        <end position="287"/>
    </location>
</feature>
<dbReference type="GO" id="GO:0005975">
    <property type="term" value="P:carbohydrate metabolic process"/>
    <property type="evidence" value="ECO:0007669"/>
    <property type="project" value="InterPro"/>
</dbReference>
<dbReference type="Gene3D" id="3.40.50.2000">
    <property type="entry name" value="Glycogen Phosphorylase B"/>
    <property type="match status" value="2"/>
</dbReference>
<evidence type="ECO:0000256" key="3">
    <source>
        <dbReference type="ARBA" id="ARBA00022676"/>
    </source>
</evidence>
<name>A0AAF0Y0P4_9TREE</name>
<accession>A0AAF0Y0P4</accession>
<keyword evidence="4" id="KW-0808">Transferase</keyword>
<feature type="region of interest" description="Disordered" evidence="8">
    <location>
        <begin position="909"/>
        <end position="940"/>
    </location>
</feature>
<evidence type="ECO:0000256" key="8">
    <source>
        <dbReference type="SAM" id="MobiDB-lite"/>
    </source>
</evidence>
<keyword evidence="3" id="KW-0328">Glycosyltransferase</keyword>
<dbReference type="PANTHER" id="PTHR48050">
    <property type="entry name" value="STEROL 3-BETA-GLUCOSYLTRANSFERASE"/>
    <property type="match status" value="1"/>
</dbReference>
<sequence>MAPSPLDKLDKLAKMLPGGGSGRSSPAPSAQPGSASADNDNDGQGSVSSSAVASDAQSTTSSSTSTTGPGSSKGRHPRLPSLSSLRPSACHSKKEKAALIKADDLDLQVNEPTPVDGAAFSCSLFNMFKALAASDPDDHDLDGELPSGASTPAQSSPRKAASTPPTASSATASVATPSVAETDQATLHDEARNSVDEARDDNGTQAVKAWLESTTTPMNDANAERFAVAGNRRPSRPPLPAVTEENKGFTDSPASSVFEAGSRADADSASGYASSEVPPTPTESDAARFSRAEIPEAEKLAVIQQEFGDIASNMLNEDGTQGAPEHLLAECQGALFKGVMMIGNLHLTTHRLVFHALQPPDAMYVKPDATPLQTEAATAAREARPDILQAGSVILHRGGLIKAKRRVWMELTPDMLTTYPSADEAGRVRPLVTVLLSSVLRLNPQDDLKPTDFFIAYESSNGVRTTHFTVDNQQSALHWRRTLEGALFRYARQRFRESHNKSDGKDKDGQDTPIDESEWTMLRCCVPLDRATIEGISEYHSFATLANLQVRLDDHNTVTWHPEQLSKGNYRGYGLVSDSPGDVDSSEPSPPGTPSRTTTAASDDSTKHRHRLTLKTPFKLHGSRPSSRESSRDRSGGHRRSDSLNKPESLPTSPIDSQLHRDMALIGHDPNAPSQLPTFPHRSLTANSRFSHPAANTTAPTPPPNSNEFQFLVAVLNEQAWFATAIEAAVKAAHRRHYKPDAKPAKMTIDIGGYDCLATDEDVERHDDTVGDAESAEIDADDDEDAGKPRMVIEARKAEKAAMAAKVFGLREDEGIWLKRCYVQHGLVPGRGHIIVTPRYVCFWRRATVGADIKYRFATRDIKGAVKSHSTRPGMYGMALQIHGRHDLRFDFWHESGRDEAVERINTVAASHPQPQRSTSTDTPTPAAETASVDTTSTMDTLRDQALANDQLRINPELIKEGKGGTMKTAAEVLAPPKDMLFTPQAMSEVALSFMPFVANRPWQVGQGAAVRLTPRRFTMLTIGSRGDVQPYIALGIRLMKDGHKCVIITHPEFKEWIEEYGIEHRAAGGDPTALMKLSTAHRMFSPAFFKEALGTFRQWLDDLLVDAWKASHDADVLIESPSAMAGIHIAEALKIPYFRAFTMPWTRTMAYPQAFMVPAFDMGPSFNYSTYVLFDNIMWRASSGQINRWRKKHLHLKPTDQSSLSVSKVPFLYNFSPSVVPKPLDWYDDITITGYWNLENSDMEWTPPDSLVEFMDKAKADGKPLVYIGFGSIVVPDPTAVTKSIIKGVNKADVRAIIAKGWSARDVDSTKNQEEVEFPDTCYSLDKVPHAWLFPKIQAALHHGGAGTVGASLRAGIPTLIKPWFGDQHFWALRVTKLQVGMKVASLHSSDIAEALKKATTNQVMLEKAARIGERIRSESGVDAAVQTIHSQIIRAARDRNKKNKMEAVVDTMSHEALAAGEHHHDPLRTNIHSECHTAISRLAPATM</sequence>
<evidence type="ECO:0000259" key="9">
    <source>
        <dbReference type="PROSITE" id="PS50003"/>
    </source>
</evidence>
<keyword evidence="11" id="KW-1185">Reference proteome</keyword>
<dbReference type="PROSITE" id="PS50003">
    <property type="entry name" value="PH_DOMAIN"/>
    <property type="match status" value="1"/>
</dbReference>
<evidence type="ECO:0000313" key="10">
    <source>
        <dbReference type="EMBL" id="WOO77027.1"/>
    </source>
</evidence>
<dbReference type="PANTHER" id="PTHR48050:SF26">
    <property type="entry name" value="STEROL 3-BETA-GLUCOSYLTRANSFERASE"/>
    <property type="match status" value="1"/>
</dbReference>
<dbReference type="SUPFAM" id="SSF50729">
    <property type="entry name" value="PH domain-like"/>
    <property type="match status" value="1"/>
</dbReference>
<evidence type="ECO:0000256" key="6">
    <source>
        <dbReference type="ARBA" id="ARBA00047886"/>
    </source>
</evidence>
<evidence type="ECO:0000256" key="1">
    <source>
        <dbReference type="ARBA" id="ARBA00006962"/>
    </source>
</evidence>
<feature type="compositionally biased region" description="Low complexity" evidence="8">
    <location>
        <begin position="594"/>
        <end position="603"/>
    </location>
</feature>
<feature type="region of interest" description="Disordered" evidence="8">
    <location>
        <begin position="563"/>
        <end position="686"/>
    </location>
</feature>
<dbReference type="Pfam" id="PF03033">
    <property type="entry name" value="Glyco_transf_28"/>
    <property type="match status" value="1"/>
</dbReference>
<evidence type="ECO:0000256" key="4">
    <source>
        <dbReference type="ARBA" id="ARBA00022679"/>
    </source>
</evidence>
<dbReference type="EMBL" id="CP086714">
    <property type="protein sequence ID" value="WOO77027.1"/>
    <property type="molecule type" value="Genomic_DNA"/>
</dbReference>
<comment type="catalytic activity">
    <reaction evidence="6">
        <text>ergosterol + UDP-alpha-D-glucose = ergosteryl 3-beta-D-glucoside + UDP + H(+)</text>
        <dbReference type="Rhea" id="RHEA:61836"/>
        <dbReference type="ChEBI" id="CHEBI:15378"/>
        <dbReference type="ChEBI" id="CHEBI:16933"/>
        <dbReference type="ChEBI" id="CHEBI:52973"/>
        <dbReference type="ChEBI" id="CHEBI:58223"/>
        <dbReference type="ChEBI" id="CHEBI:58885"/>
    </reaction>
    <physiologicalReaction direction="left-to-right" evidence="6">
        <dbReference type="Rhea" id="RHEA:61837"/>
    </physiologicalReaction>
</comment>
<feature type="compositionally biased region" description="Low complexity" evidence="8">
    <location>
        <begin position="79"/>
        <end position="88"/>
    </location>
</feature>
<feature type="compositionally biased region" description="Polar residues" evidence="8">
    <location>
        <begin position="646"/>
        <end position="656"/>
    </location>
</feature>
<comment type="similarity">
    <text evidence="1">Belongs to the glycosyltransferase 28 family.</text>
</comment>
<organism evidence="10 11">
    <name type="scientific">Vanrija pseudolonga</name>
    <dbReference type="NCBI Taxonomy" id="143232"/>
    <lineage>
        <taxon>Eukaryota</taxon>
        <taxon>Fungi</taxon>
        <taxon>Dikarya</taxon>
        <taxon>Basidiomycota</taxon>
        <taxon>Agaricomycotina</taxon>
        <taxon>Tremellomycetes</taxon>
        <taxon>Trichosporonales</taxon>
        <taxon>Trichosporonaceae</taxon>
        <taxon>Vanrija</taxon>
    </lineage>
</organism>
<feature type="compositionally biased region" description="Basic and acidic residues" evidence="8">
    <location>
        <begin position="626"/>
        <end position="645"/>
    </location>
</feature>
<reference evidence="10" key="1">
    <citation type="submission" date="2023-10" db="EMBL/GenBank/DDBJ databases">
        <authorList>
            <person name="Noh H."/>
        </authorList>
    </citation>
    <scope>NUCLEOTIDE SEQUENCE</scope>
    <source>
        <strain evidence="10">DUCC4014</strain>
    </source>
</reference>
<dbReference type="CDD" id="cd03784">
    <property type="entry name" value="GT1_Gtf-like"/>
    <property type="match status" value="1"/>
</dbReference>
<dbReference type="RefSeq" id="XP_062623059.1">
    <property type="nucleotide sequence ID" value="XM_062767075.1"/>
</dbReference>
<feature type="region of interest" description="Disordered" evidence="8">
    <location>
        <begin position="134"/>
        <end position="204"/>
    </location>
</feature>
<feature type="compositionally biased region" description="Low complexity" evidence="8">
    <location>
        <begin position="155"/>
        <end position="180"/>
    </location>
</feature>
<dbReference type="InterPro" id="IPR002213">
    <property type="entry name" value="UDP_glucos_trans"/>
</dbReference>
<feature type="domain" description="PH" evidence="9">
    <location>
        <begin position="386"/>
        <end position="488"/>
    </location>
</feature>
<dbReference type="InterPro" id="IPR004276">
    <property type="entry name" value="GlycoTrans_28_N"/>
</dbReference>
<evidence type="ECO:0000256" key="5">
    <source>
        <dbReference type="ARBA" id="ARBA00029843"/>
    </source>
</evidence>
<feature type="compositionally biased region" description="Low complexity" evidence="8">
    <location>
        <begin position="23"/>
        <end position="72"/>
    </location>
</feature>
<dbReference type="GO" id="GO:0016125">
    <property type="term" value="P:sterol metabolic process"/>
    <property type="evidence" value="ECO:0007669"/>
    <property type="project" value="TreeGrafter"/>
</dbReference>
<evidence type="ECO:0000313" key="11">
    <source>
        <dbReference type="Proteomes" id="UP000827549"/>
    </source>
</evidence>
<protein>
    <recommendedName>
        <fullName evidence="2">sterol 3beta-glucosyltransferase</fullName>
        <ecNumber evidence="2">2.4.1.173</ecNumber>
    </recommendedName>
    <alternativeName>
        <fullName evidence="5">Autophagy-related protein 26</fullName>
    </alternativeName>
</protein>
<dbReference type="GeneID" id="87803886"/>
<dbReference type="SUPFAM" id="SSF53756">
    <property type="entry name" value="UDP-Glycosyltransferase/glycogen phosphorylase"/>
    <property type="match status" value="1"/>
</dbReference>
<dbReference type="GO" id="GO:0016906">
    <property type="term" value="F:sterol 3-beta-glucosyltransferase activity"/>
    <property type="evidence" value="ECO:0007669"/>
    <property type="project" value="UniProtKB-EC"/>
</dbReference>
<feature type="compositionally biased region" description="Low complexity" evidence="8">
    <location>
        <begin position="260"/>
        <end position="275"/>
    </location>
</feature>
<evidence type="ECO:0000256" key="2">
    <source>
        <dbReference type="ARBA" id="ARBA00012650"/>
    </source>
</evidence>
<comment type="catalytic activity">
    <reaction evidence="7">
        <text>a sterol + UDP-alpha-D-glucose = a sterol 3-beta-D-glucoside + UDP + H(+)</text>
        <dbReference type="Rhea" id="RHEA:22724"/>
        <dbReference type="ChEBI" id="CHEBI:15378"/>
        <dbReference type="ChEBI" id="CHEBI:15889"/>
        <dbReference type="ChEBI" id="CHEBI:37424"/>
        <dbReference type="ChEBI" id="CHEBI:58223"/>
        <dbReference type="ChEBI" id="CHEBI:58885"/>
        <dbReference type="EC" id="2.4.1.173"/>
    </reaction>
    <physiologicalReaction direction="left-to-right" evidence="7">
        <dbReference type="Rhea" id="RHEA:22725"/>
    </physiologicalReaction>
</comment>
<dbReference type="InterPro" id="IPR010610">
    <property type="entry name" value="EryCIII-like_C"/>
</dbReference>